<reference evidence="2 3" key="1">
    <citation type="submission" date="2020-07" db="EMBL/GenBank/DDBJ databases">
        <title>Comparative genomics of pyrophilous fungi reveals a link between fire events and developmental genes.</title>
        <authorList>
            <consortium name="DOE Joint Genome Institute"/>
            <person name="Steindorff A.S."/>
            <person name="Carver A."/>
            <person name="Calhoun S."/>
            <person name="Stillman K."/>
            <person name="Liu H."/>
            <person name="Lipzen A."/>
            <person name="Pangilinan J."/>
            <person name="Labutti K."/>
            <person name="Bruns T.D."/>
            <person name="Grigoriev I.V."/>
        </authorList>
    </citation>
    <scope>NUCLEOTIDE SEQUENCE [LARGE SCALE GENOMIC DNA]</scope>
    <source>
        <strain evidence="2 3">CBS 144469</strain>
    </source>
</reference>
<evidence type="ECO:0000313" key="2">
    <source>
        <dbReference type="EMBL" id="KAF6752412.1"/>
    </source>
</evidence>
<evidence type="ECO:0000313" key="3">
    <source>
        <dbReference type="Proteomes" id="UP000521943"/>
    </source>
</evidence>
<feature type="compositionally biased region" description="Polar residues" evidence="1">
    <location>
        <begin position="61"/>
        <end position="91"/>
    </location>
</feature>
<sequence>MNDKVVSLLVLNWIGREHTVCEPCVHAKLPCARTIRSRGCTFCILRGIECARPFHQAQGSASHQGASWPLSGQATQGASNLDNADWESSSALGEDARTIRGTARSDTSALVHERAPAPSGLVGPGVRDPYVNPALLHAPPIPRADEALNFFYPSNKDMETDILGEGSDLLARNATELDFGTLSNAFLSLQSNSNESEFNRLGTDLRISPGTTDTIDPRPACANQTESHSLSLTNDSSLQIYSPGSSSVGLTVPYSLEAIAGYEAFTLTQTDLDAITETRFEAILDTLCPPGWNSLDPISPQSTRKEAGGTMDTIYAITATTSIGDPILGNWLLPVPQRHFPQRWQSGSPESLQESKA</sequence>
<gene>
    <name evidence="2" type="ORF">DFP72DRAFT_1070359</name>
</gene>
<dbReference type="Proteomes" id="UP000521943">
    <property type="component" value="Unassembled WGS sequence"/>
</dbReference>
<evidence type="ECO:0000256" key="1">
    <source>
        <dbReference type="SAM" id="MobiDB-lite"/>
    </source>
</evidence>
<accession>A0A8H6HU76</accession>
<dbReference type="AlphaFoldDB" id="A0A8H6HU76"/>
<feature type="region of interest" description="Disordered" evidence="1">
    <location>
        <begin position="61"/>
        <end position="124"/>
    </location>
</feature>
<proteinExistence type="predicted"/>
<keyword evidence="3" id="KW-1185">Reference proteome</keyword>
<feature type="region of interest" description="Disordered" evidence="1">
    <location>
        <begin position="203"/>
        <end position="228"/>
    </location>
</feature>
<name>A0A8H6HU76_9AGAR</name>
<comment type="caution">
    <text evidence="2">The sequence shown here is derived from an EMBL/GenBank/DDBJ whole genome shotgun (WGS) entry which is preliminary data.</text>
</comment>
<dbReference type="EMBL" id="JACGCI010000044">
    <property type="protein sequence ID" value="KAF6752412.1"/>
    <property type="molecule type" value="Genomic_DNA"/>
</dbReference>
<organism evidence="2 3">
    <name type="scientific">Ephemerocybe angulata</name>
    <dbReference type="NCBI Taxonomy" id="980116"/>
    <lineage>
        <taxon>Eukaryota</taxon>
        <taxon>Fungi</taxon>
        <taxon>Dikarya</taxon>
        <taxon>Basidiomycota</taxon>
        <taxon>Agaricomycotina</taxon>
        <taxon>Agaricomycetes</taxon>
        <taxon>Agaricomycetidae</taxon>
        <taxon>Agaricales</taxon>
        <taxon>Agaricineae</taxon>
        <taxon>Psathyrellaceae</taxon>
        <taxon>Ephemerocybe</taxon>
    </lineage>
</organism>
<protein>
    <submittedName>
        <fullName evidence="2">Uncharacterized protein</fullName>
    </submittedName>
</protein>